<accession>A0ABS9XYN3</accession>
<keyword evidence="4" id="KW-1185">Reference proteome</keyword>
<proteinExistence type="predicted"/>
<feature type="transmembrane region" description="Helical" evidence="2">
    <location>
        <begin position="6"/>
        <end position="25"/>
    </location>
</feature>
<evidence type="ECO:0000313" key="4">
    <source>
        <dbReference type="Proteomes" id="UP001165269"/>
    </source>
</evidence>
<keyword evidence="2" id="KW-1133">Transmembrane helix</keyword>
<evidence type="ECO:0000313" key="3">
    <source>
        <dbReference type="EMBL" id="MCI3270081.1"/>
    </source>
</evidence>
<dbReference type="Proteomes" id="UP001165269">
    <property type="component" value="Unassembled WGS sequence"/>
</dbReference>
<keyword evidence="1" id="KW-0175">Coiled coil</keyword>
<evidence type="ECO:0000256" key="2">
    <source>
        <dbReference type="SAM" id="Phobius"/>
    </source>
</evidence>
<comment type="caution">
    <text evidence="3">The sequence shown here is derived from an EMBL/GenBank/DDBJ whole genome shotgun (WGS) entry which is preliminary data.</text>
</comment>
<feature type="coiled-coil region" evidence="1">
    <location>
        <begin position="29"/>
        <end position="57"/>
    </location>
</feature>
<name>A0ABS9XYN3_9ACTN</name>
<keyword evidence="2" id="KW-0812">Transmembrane</keyword>
<dbReference type="EMBL" id="JALDAY010000001">
    <property type="protein sequence ID" value="MCI3270081.1"/>
    <property type="molecule type" value="Genomic_DNA"/>
</dbReference>
<protein>
    <submittedName>
        <fullName evidence="3">Uncharacterized protein</fullName>
    </submittedName>
</protein>
<reference evidence="3" key="1">
    <citation type="submission" date="2022-03" db="EMBL/GenBank/DDBJ databases">
        <title>Streptomyces 7R015 and 7R016 isolated from Barleria lupulina in Thailand.</title>
        <authorList>
            <person name="Kanchanasin P."/>
            <person name="Phongsopitanun W."/>
            <person name="Tanasupawat S."/>
        </authorList>
    </citation>
    <scope>NUCLEOTIDE SEQUENCE</scope>
    <source>
        <strain evidence="3">7R015</strain>
    </source>
</reference>
<evidence type="ECO:0000256" key="1">
    <source>
        <dbReference type="SAM" id="Coils"/>
    </source>
</evidence>
<organism evidence="3 4">
    <name type="scientific">Streptomyces cylindrosporus</name>
    <dbReference type="NCBI Taxonomy" id="2927583"/>
    <lineage>
        <taxon>Bacteria</taxon>
        <taxon>Bacillati</taxon>
        <taxon>Actinomycetota</taxon>
        <taxon>Actinomycetes</taxon>
        <taxon>Kitasatosporales</taxon>
        <taxon>Streptomycetaceae</taxon>
        <taxon>Streptomyces</taxon>
    </lineage>
</organism>
<sequence>MAGSLLLSLMGMVGTLIGSSLTAFITSRSERAKQRALEQQEERQSRRQERLQELDLRLEQHRWRREHRKLIYQEFAEKSQLARIAALDHHRSCLPGTPEAGNAEEIRLRGRTTYRDALMTSYAVELQGPEEVAAQANACLTSLRDLLNCAEDHEARSRSRALNQEDLALMDEEISARFDDAQRCLQLFIRAGRVALDRPTPPI</sequence>
<dbReference type="RefSeq" id="WP_242760613.1">
    <property type="nucleotide sequence ID" value="NZ_JALDAY010000001.1"/>
</dbReference>
<gene>
    <name evidence="3" type="ORF">MQP27_03025</name>
</gene>
<keyword evidence="2" id="KW-0472">Membrane</keyword>